<keyword evidence="2" id="KW-1185">Reference proteome</keyword>
<name>A0A1H2FNG3_9PSED</name>
<accession>A0A1H2FNG3</accession>
<reference evidence="2" key="1">
    <citation type="submission" date="2016-10" db="EMBL/GenBank/DDBJ databases">
        <authorList>
            <person name="Varghese N."/>
            <person name="Submissions S."/>
        </authorList>
    </citation>
    <scope>NUCLEOTIDE SEQUENCE [LARGE SCALE GENOMIC DNA]</scope>
    <source>
        <strain evidence="2">DSM 17875</strain>
    </source>
</reference>
<dbReference type="OrthoDB" id="5295681at2"/>
<proteinExistence type="predicted"/>
<dbReference type="EMBL" id="LT629785">
    <property type="protein sequence ID" value="SDU08852.1"/>
    <property type="molecule type" value="Genomic_DNA"/>
</dbReference>
<protein>
    <submittedName>
        <fullName evidence="1">Uncharacterized protein</fullName>
    </submittedName>
</protein>
<evidence type="ECO:0000313" key="1">
    <source>
        <dbReference type="EMBL" id="SDU08852.1"/>
    </source>
</evidence>
<dbReference type="Proteomes" id="UP000243232">
    <property type="component" value="Chromosome I"/>
</dbReference>
<dbReference type="RefSeq" id="WP_090194160.1">
    <property type="nucleotide sequence ID" value="NZ_LT629785.1"/>
</dbReference>
<sequence length="170" mass="18666">MSAVFSKTPKGHEEITTKAGGLNARTRRVLIFIDGNRSVAELTELHLGSELQSTLDMLQAEGYIELANSAGKTGHAKPVPAEALPAAAAFRPAPDPVNREELEMARNFIQNTLKTFCGPYAHLEIVEAAFAAQTHEEIRLQFEPWHHAIEQTAPGKKRSDQLCSQLLKVI</sequence>
<organism evidence="1 2">
    <name type="scientific">Pseudomonas pohangensis</name>
    <dbReference type="NCBI Taxonomy" id="364197"/>
    <lineage>
        <taxon>Bacteria</taxon>
        <taxon>Pseudomonadati</taxon>
        <taxon>Pseudomonadota</taxon>
        <taxon>Gammaproteobacteria</taxon>
        <taxon>Pseudomonadales</taxon>
        <taxon>Pseudomonadaceae</taxon>
        <taxon>Pseudomonas</taxon>
    </lineage>
</organism>
<evidence type="ECO:0000313" key="2">
    <source>
        <dbReference type="Proteomes" id="UP000243232"/>
    </source>
</evidence>
<gene>
    <name evidence="1" type="ORF">SAMN05216296_1703</name>
</gene>
<dbReference type="AlphaFoldDB" id="A0A1H2FNG3"/>